<evidence type="ECO:0000313" key="4">
    <source>
        <dbReference type="EMBL" id="MBB4631810.1"/>
    </source>
</evidence>
<comment type="caution">
    <text evidence="4">The sequence shown here is derived from an EMBL/GenBank/DDBJ whole genome shotgun (WGS) entry which is preliminary data.</text>
</comment>
<dbReference type="PROSITE" id="PS50110">
    <property type="entry name" value="RESPONSE_REGULATORY"/>
    <property type="match status" value="1"/>
</dbReference>
<dbReference type="PANTHER" id="PTHR44591:SF3">
    <property type="entry name" value="RESPONSE REGULATORY DOMAIN-CONTAINING PROTEIN"/>
    <property type="match status" value="1"/>
</dbReference>
<dbReference type="PANTHER" id="PTHR44591">
    <property type="entry name" value="STRESS RESPONSE REGULATOR PROTEIN 1"/>
    <property type="match status" value="1"/>
</dbReference>
<dbReference type="EMBL" id="JACHNZ010000013">
    <property type="protein sequence ID" value="MBB4631810.1"/>
    <property type="molecule type" value="Genomic_DNA"/>
</dbReference>
<dbReference type="Proteomes" id="UP000566324">
    <property type="component" value="Unassembled WGS sequence"/>
</dbReference>
<feature type="domain" description="Response regulatory" evidence="3">
    <location>
        <begin position="4"/>
        <end position="119"/>
    </location>
</feature>
<evidence type="ECO:0000256" key="1">
    <source>
        <dbReference type="ARBA" id="ARBA00022553"/>
    </source>
</evidence>
<keyword evidence="5" id="KW-1185">Reference proteome</keyword>
<dbReference type="Pfam" id="PF00072">
    <property type="entry name" value="Response_reg"/>
    <property type="match status" value="1"/>
</dbReference>
<dbReference type="Gene3D" id="3.40.50.2300">
    <property type="match status" value="1"/>
</dbReference>
<evidence type="ECO:0000313" key="5">
    <source>
        <dbReference type="Proteomes" id="UP000566324"/>
    </source>
</evidence>
<evidence type="ECO:0000256" key="2">
    <source>
        <dbReference type="PROSITE-ProRule" id="PRU00169"/>
    </source>
</evidence>
<accession>A0A7W7B0J0</accession>
<feature type="modified residue" description="4-aspartylphosphate" evidence="2">
    <location>
        <position position="53"/>
    </location>
</feature>
<reference evidence="4 5" key="1">
    <citation type="submission" date="2020-08" db="EMBL/GenBank/DDBJ databases">
        <title>Genomic Encyclopedia of Type Strains, Phase IV (KMG-IV): sequencing the most valuable type-strain genomes for metagenomic binning, comparative biology and taxonomic classification.</title>
        <authorList>
            <person name="Goeker M."/>
        </authorList>
    </citation>
    <scope>NUCLEOTIDE SEQUENCE [LARGE SCALE GENOMIC DNA]</scope>
    <source>
        <strain evidence="4 5">DSM 17328</strain>
    </source>
</reference>
<dbReference type="GO" id="GO:0000160">
    <property type="term" value="P:phosphorelay signal transduction system"/>
    <property type="evidence" value="ECO:0007669"/>
    <property type="project" value="InterPro"/>
</dbReference>
<keyword evidence="1 2" id="KW-0597">Phosphoprotein</keyword>
<dbReference type="SMART" id="SM00448">
    <property type="entry name" value="REC"/>
    <property type="match status" value="1"/>
</dbReference>
<protein>
    <submittedName>
        <fullName evidence="4">CheY-like chemotaxis protein</fullName>
    </submittedName>
</protein>
<proteinExistence type="predicted"/>
<gene>
    <name evidence="4" type="ORF">GGQ98_001426</name>
</gene>
<dbReference type="RefSeq" id="WP_184067168.1">
    <property type="nucleotide sequence ID" value="NZ_JACHNZ010000013.1"/>
</dbReference>
<dbReference type="AlphaFoldDB" id="A0A7W7B0J0"/>
<organism evidence="4 5">
    <name type="scientific">Sphingosinicella soli</name>
    <dbReference type="NCBI Taxonomy" id="333708"/>
    <lineage>
        <taxon>Bacteria</taxon>
        <taxon>Pseudomonadati</taxon>
        <taxon>Pseudomonadota</taxon>
        <taxon>Alphaproteobacteria</taxon>
        <taxon>Sphingomonadales</taxon>
        <taxon>Sphingosinicellaceae</taxon>
        <taxon>Sphingosinicella</taxon>
    </lineage>
</organism>
<dbReference type="InterPro" id="IPR001789">
    <property type="entry name" value="Sig_transdc_resp-reg_receiver"/>
</dbReference>
<dbReference type="InterPro" id="IPR050595">
    <property type="entry name" value="Bact_response_regulator"/>
</dbReference>
<dbReference type="SUPFAM" id="SSF52172">
    <property type="entry name" value="CheY-like"/>
    <property type="match status" value="1"/>
</dbReference>
<dbReference type="CDD" id="cd00156">
    <property type="entry name" value="REC"/>
    <property type="match status" value="1"/>
</dbReference>
<name>A0A7W7B0J0_9SPHN</name>
<evidence type="ECO:0000259" key="3">
    <source>
        <dbReference type="PROSITE" id="PS50110"/>
    </source>
</evidence>
<sequence>MTAEVILVDDERLVAKLYGRAVEAAGYEATLFSDAESAFKRIVQRGPSLLVTDLNMPGLSGYALAERITERGLKSFPIILMSADDTAELIKAGVASGVDDFLVKGVSFERFRARLDHWMKGPFAGLPVHVRIAARESLARSGAPESPIAFLHGSLDRVTVRAAATVEDLLDAVGGEYGRTAAEALRLLGVIDGVLALLSRSNGLTQLRRLEAMVGVVDRLGEPWQARLHPHIARFEAVARDATFRHAAQSLRLR</sequence>
<dbReference type="InterPro" id="IPR011006">
    <property type="entry name" value="CheY-like_superfamily"/>
</dbReference>